<dbReference type="SFLD" id="SFLDG01212">
    <property type="entry name" value="Phytoene_synthase_like"/>
    <property type="match status" value="1"/>
</dbReference>
<dbReference type="InterPro" id="IPR033904">
    <property type="entry name" value="Trans_IPPS_HH"/>
</dbReference>
<dbReference type="InterPro" id="IPR008949">
    <property type="entry name" value="Isoprenoid_synthase_dom_sf"/>
</dbReference>
<dbReference type="Gene3D" id="1.10.600.10">
    <property type="entry name" value="Farnesyl Diphosphate Synthase"/>
    <property type="match status" value="1"/>
</dbReference>
<accession>A0A7W4KA84</accession>
<dbReference type="GO" id="GO:0004311">
    <property type="term" value="F:geranylgeranyl diphosphate synthase activity"/>
    <property type="evidence" value="ECO:0007669"/>
    <property type="project" value="InterPro"/>
</dbReference>
<dbReference type="SFLD" id="SFLDS00005">
    <property type="entry name" value="Isoprenoid_Synthase_Type_I"/>
    <property type="match status" value="1"/>
</dbReference>
<dbReference type="InterPro" id="IPR002060">
    <property type="entry name" value="Squ/phyt_synthse"/>
</dbReference>
<dbReference type="NCBIfam" id="TIGR03464">
    <property type="entry name" value="HpnC"/>
    <property type="match status" value="1"/>
</dbReference>
<dbReference type="InterPro" id="IPR044843">
    <property type="entry name" value="Trans_IPPS_bact-type"/>
</dbReference>
<dbReference type="SUPFAM" id="SSF48576">
    <property type="entry name" value="Terpenoid synthases"/>
    <property type="match status" value="1"/>
</dbReference>
<dbReference type="Proteomes" id="UP000578030">
    <property type="component" value="Unassembled WGS sequence"/>
</dbReference>
<comment type="caution">
    <text evidence="2">The sequence shown here is derived from an EMBL/GenBank/DDBJ whole genome shotgun (WGS) entry which is preliminary data.</text>
</comment>
<proteinExistence type="predicted"/>
<dbReference type="SFLD" id="SFLDG01018">
    <property type="entry name" value="Squalene/Phytoene_Synthase_Lik"/>
    <property type="match status" value="1"/>
</dbReference>
<keyword evidence="2" id="KW-0808">Transferase</keyword>
<dbReference type="AlphaFoldDB" id="A0A7W4KA84"/>
<evidence type="ECO:0000256" key="1">
    <source>
        <dbReference type="SAM" id="MobiDB-lite"/>
    </source>
</evidence>
<dbReference type="GO" id="GO:0016114">
    <property type="term" value="P:terpenoid biosynthetic process"/>
    <property type="evidence" value="ECO:0007669"/>
    <property type="project" value="UniProtKB-ARBA"/>
</dbReference>
<dbReference type="CDD" id="cd00683">
    <property type="entry name" value="Trans_IPPS_HH"/>
    <property type="match status" value="1"/>
</dbReference>
<feature type="region of interest" description="Disordered" evidence="1">
    <location>
        <begin position="1"/>
        <end position="38"/>
    </location>
</feature>
<protein>
    <submittedName>
        <fullName evidence="2">Squalene synthase HpnC</fullName>
        <ecNumber evidence="2">2.5.1.21</ecNumber>
    </submittedName>
</protein>
<keyword evidence="3" id="KW-1185">Reference proteome</keyword>
<evidence type="ECO:0000313" key="2">
    <source>
        <dbReference type="EMBL" id="MBB2203224.1"/>
    </source>
</evidence>
<dbReference type="Pfam" id="PF00494">
    <property type="entry name" value="SQS_PSY"/>
    <property type="match status" value="1"/>
</dbReference>
<organism evidence="2 3">
    <name type="scientific">Gluconacetobacter tumulisoli</name>
    <dbReference type="NCBI Taxonomy" id="1286189"/>
    <lineage>
        <taxon>Bacteria</taxon>
        <taxon>Pseudomonadati</taxon>
        <taxon>Pseudomonadota</taxon>
        <taxon>Alphaproteobacteria</taxon>
        <taxon>Acetobacterales</taxon>
        <taxon>Acetobacteraceae</taxon>
        <taxon>Gluconacetobacter</taxon>
    </lineage>
</organism>
<dbReference type="GO" id="GO:0051996">
    <property type="term" value="F:squalene synthase [NAD(P)H] activity"/>
    <property type="evidence" value="ECO:0007669"/>
    <property type="project" value="UniProtKB-EC"/>
</dbReference>
<evidence type="ECO:0000313" key="3">
    <source>
        <dbReference type="Proteomes" id="UP000578030"/>
    </source>
</evidence>
<gene>
    <name evidence="2" type="primary">hpnC</name>
    <name evidence="2" type="ORF">HLH28_16870</name>
</gene>
<dbReference type="PANTHER" id="PTHR31480">
    <property type="entry name" value="BIFUNCTIONAL LYCOPENE CYCLASE/PHYTOENE SYNTHASE"/>
    <property type="match status" value="1"/>
</dbReference>
<sequence length="304" mass="33153">MTGHEVNASHSTSQSNGGDPAPDAVWGTEDVSSGKGASDENFPVGSLLISRRLRPHVHAYYDFARVIDDIVDTDRLDADAKIARLDAMEDVVLGRRQAPPRRDAQTAVRVGRSLAATGVPAATATDLIVAFRQDAVKGRYQSWDELVEYCRYSANPVGRFLLCLHGEDAATFGPSDALCTSLQVLNHLQDCADDLRVLDRCYLPLPWLAREGASLDDLGASRASPGLRRVIDALLDQVDILNREAARLPGLVRDRRMRLESAVIVGLAHRLAERLRREDPVAGRVKLSKMDVARAGFGALRVLA</sequence>
<name>A0A7W4KA84_9PROT</name>
<dbReference type="EC" id="2.5.1.21" evidence="2"/>
<reference evidence="2 3" key="1">
    <citation type="submission" date="2020-04" db="EMBL/GenBank/DDBJ databases">
        <title>Description of novel Gluconacetobacter.</title>
        <authorList>
            <person name="Sombolestani A."/>
        </authorList>
    </citation>
    <scope>NUCLEOTIDE SEQUENCE [LARGE SCALE GENOMIC DNA]</scope>
    <source>
        <strain evidence="2 3">LMG 27802</strain>
    </source>
</reference>
<feature type="compositionally biased region" description="Polar residues" evidence="1">
    <location>
        <begin position="8"/>
        <end position="17"/>
    </location>
</feature>
<dbReference type="InterPro" id="IPR017827">
    <property type="entry name" value="HSQ_synthase_HpnC"/>
</dbReference>
<dbReference type="EMBL" id="JABEQM010000021">
    <property type="protein sequence ID" value="MBB2203224.1"/>
    <property type="molecule type" value="Genomic_DNA"/>
</dbReference>